<protein>
    <submittedName>
        <fullName evidence="2">Protein SZT2</fullName>
    </submittedName>
</protein>
<dbReference type="PANTHER" id="PTHR14918:SF3">
    <property type="entry name" value="KICSTOR COMPLEX PROTEIN SZT2"/>
    <property type="match status" value="1"/>
</dbReference>
<dbReference type="InterPro" id="IPR033228">
    <property type="entry name" value="SZT2"/>
</dbReference>
<dbReference type="PANTHER" id="PTHR14918">
    <property type="entry name" value="KICSTOR COMPLEX PROTEIN SZT2"/>
    <property type="match status" value="1"/>
</dbReference>
<gene>
    <name evidence="2" type="ORF">AKAME5_001680600</name>
</gene>
<evidence type="ECO:0000313" key="3">
    <source>
        <dbReference type="Proteomes" id="UP001279410"/>
    </source>
</evidence>
<dbReference type="Proteomes" id="UP001279410">
    <property type="component" value="Unassembled WGS sequence"/>
</dbReference>
<dbReference type="GO" id="GO:0005777">
    <property type="term" value="C:peroxisome"/>
    <property type="evidence" value="ECO:0007669"/>
    <property type="project" value="InterPro"/>
</dbReference>
<feature type="region of interest" description="Disordered" evidence="1">
    <location>
        <begin position="66"/>
        <end position="189"/>
    </location>
</feature>
<feature type="compositionally biased region" description="Polar residues" evidence="1">
    <location>
        <begin position="66"/>
        <end position="96"/>
    </location>
</feature>
<accession>A0AAD3N5M2</accession>
<dbReference type="EMBL" id="BRZM01000079">
    <property type="protein sequence ID" value="GLD65331.1"/>
    <property type="molecule type" value="Genomic_DNA"/>
</dbReference>
<feature type="region of interest" description="Disordered" evidence="1">
    <location>
        <begin position="442"/>
        <end position="474"/>
    </location>
</feature>
<organism evidence="2 3">
    <name type="scientific">Lates japonicus</name>
    <name type="common">Japanese lates</name>
    <dbReference type="NCBI Taxonomy" id="270547"/>
    <lineage>
        <taxon>Eukaryota</taxon>
        <taxon>Metazoa</taxon>
        <taxon>Chordata</taxon>
        <taxon>Craniata</taxon>
        <taxon>Vertebrata</taxon>
        <taxon>Euteleostomi</taxon>
        <taxon>Actinopterygii</taxon>
        <taxon>Neopterygii</taxon>
        <taxon>Teleostei</taxon>
        <taxon>Neoteleostei</taxon>
        <taxon>Acanthomorphata</taxon>
        <taxon>Carangaria</taxon>
        <taxon>Carangaria incertae sedis</taxon>
        <taxon>Centropomidae</taxon>
        <taxon>Lates</taxon>
    </lineage>
</organism>
<reference evidence="2" key="1">
    <citation type="submission" date="2022-08" db="EMBL/GenBank/DDBJ databases">
        <title>Genome sequencing of akame (Lates japonicus).</title>
        <authorList>
            <person name="Hashiguchi Y."/>
            <person name="Takahashi H."/>
        </authorList>
    </citation>
    <scope>NUCLEOTIDE SEQUENCE</scope>
    <source>
        <strain evidence="2">Kochi</strain>
    </source>
</reference>
<comment type="caution">
    <text evidence="2">The sequence shown here is derived from an EMBL/GenBank/DDBJ whole genome shotgun (WGS) entry which is preliminary data.</text>
</comment>
<feature type="non-terminal residue" evidence="2">
    <location>
        <position position="1"/>
    </location>
</feature>
<evidence type="ECO:0000313" key="2">
    <source>
        <dbReference type="EMBL" id="GLD65331.1"/>
    </source>
</evidence>
<sequence>MNTSPQSFSNADLVDEEPLLVENSCSTPQWRCYAKYISPQQILLTFLPASFTDVLMLMTTGLETEPQSTISMQEDDTLTPSNKSQADTLSGSTSGPERSESSLSLVSKLQRSSSSGHFTTRSPGLSPQSEGQMWPADSPILDQDNWDSKVSETENGIPVSDVGEKEGVQFSEPQKADLRFSRQVSQQSTSDNSQLKCPVYVYNCSLEHLKEQLVHPNSSRQPRDIFFRSLSQDRSSPSPWTDLLAQPHKHKELANYCNLLQEHYHQSYVKGVYRSLQQSYSISSQDVLMAMDYCEESLQEIDVTSFLQTLCGHIRVFRDHSEIPGWGGNPKHSRSPATFIIGEVEEERADERAAMTSLSSIEMEDASEAESRGKLSAPTSPLILDESKTAEIPEFPLTLLQTQPKCEVYPDLHKIIQDKFMGIVSQYFKTVPSNPHYFFYCPPSSKKEEDSEEGETERRPSEELVSEAEPATED</sequence>
<feature type="compositionally biased region" description="Low complexity" evidence="1">
    <location>
        <begin position="101"/>
        <end position="115"/>
    </location>
</feature>
<keyword evidence="3" id="KW-1185">Reference proteome</keyword>
<feature type="compositionally biased region" description="Acidic residues" evidence="1">
    <location>
        <begin position="464"/>
        <end position="474"/>
    </location>
</feature>
<name>A0AAD3N5M2_LATJO</name>
<evidence type="ECO:0000256" key="1">
    <source>
        <dbReference type="SAM" id="MobiDB-lite"/>
    </source>
</evidence>
<dbReference type="AlphaFoldDB" id="A0AAD3N5M2"/>
<proteinExistence type="predicted"/>
<feature type="compositionally biased region" description="Polar residues" evidence="1">
    <location>
        <begin position="116"/>
        <end position="131"/>
    </location>
</feature>